<evidence type="ECO:0000256" key="2">
    <source>
        <dbReference type="SAM" id="Phobius"/>
    </source>
</evidence>
<evidence type="ECO:0000313" key="5">
    <source>
        <dbReference type="EMBL" id="POZ53489.1"/>
    </source>
</evidence>
<feature type="region of interest" description="Disordered" evidence="1">
    <location>
        <begin position="200"/>
        <end position="226"/>
    </location>
</feature>
<dbReference type="KEGG" id="mpsy:CEK71_08900"/>
<dbReference type="OrthoDB" id="5574313at2"/>
<evidence type="ECO:0000313" key="6">
    <source>
        <dbReference type="Proteomes" id="UP000197019"/>
    </source>
</evidence>
<name>A0A1Z4BY60_9GAMM</name>
<feature type="transmembrane region" description="Helical" evidence="2">
    <location>
        <begin position="132"/>
        <end position="149"/>
    </location>
</feature>
<evidence type="ECO:0000313" key="4">
    <source>
        <dbReference type="EMBL" id="ASF46190.1"/>
    </source>
</evidence>
<protein>
    <recommendedName>
        <fullName evidence="3">DUF2231 domain-containing protein</fullName>
    </recommendedName>
</protein>
<dbReference type="InterPro" id="IPR019251">
    <property type="entry name" value="DUF2231_TM"/>
</dbReference>
<evidence type="ECO:0000259" key="3">
    <source>
        <dbReference type="Pfam" id="PF09990"/>
    </source>
</evidence>
<keyword evidence="6" id="KW-1185">Reference proteome</keyword>
<keyword evidence="2" id="KW-0472">Membrane</keyword>
<keyword evidence="2" id="KW-1133">Transmembrane helix</keyword>
<feature type="transmembrane region" description="Helical" evidence="2">
    <location>
        <begin position="161"/>
        <end position="185"/>
    </location>
</feature>
<dbReference type="EMBL" id="CP022129">
    <property type="protein sequence ID" value="ASF46190.1"/>
    <property type="molecule type" value="Genomic_DNA"/>
</dbReference>
<proteinExistence type="predicted"/>
<dbReference type="Pfam" id="PF09990">
    <property type="entry name" value="DUF2231"/>
    <property type="match status" value="1"/>
</dbReference>
<dbReference type="Proteomes" id="UP000197019">
    <property type="component" value="Chromosome"/>
</dbReference>
<reference evidence="5 7" key="2">
    <citation type="submission" date="2017-11" db="EMBL/GenBank/DDBJ databases">
        <title>Draft Genome Sequence of Methylobacter psychrotolerans Sph1T, an Obligate Methanotroph from Low-Temperature Environments.</title>
        <authorList>
            <person name="Oshkin I.Y."/>
            <person name="Miroshnikov K."/>
            <person name="Belova S.E."/>
            <person name="Korzhenkov A."/>
            <person name="Toshchakov S.V."/>
            <person name="Dedysh S.N."/>
        </authorList>
    </citation>
    <scope>NUCLEOTIDE SEQUENCE [LARGE SCALE GENOMIC DNA]</scope>
    <source>
        <strain evidence="5 7">Sph1</strain>
    </source>
</reference>
<dbReference type="EMBL" id="PGFZ01000001">
    <property type="protein sequence ID" value="POZ53489.1"/>
    <property type="molecule type" value="Genomic_DNA"/>
</dbReference>
<feature type="transmembrane region" description="Helical" evidence="2">
    <location>
        <begin position="93"/>
        <end position="112"/>
    </location>
</feature>
<feature type="domain" description="DUF2231" evidence="3">
    <location>
        <begin position="56"/>
        <end position="192"/>
    </location>
</feature>
<dbReference type="AlphaFoldDB" id="A0A1Z4BY60"/>
<evidence type="ECO:0000256" key="1">
    <source>
        <dbReference type="SAM" id="MobiDB-lite"/>
    </source>
</evidence>
<evidence type="ECO:0000313" key="7">
    <source>
        <dbReference type="Proteomes" id="UP000237423"/>
    </source>
</evidence>
<gene>
    <name evidence="5" type="ORF">AADEFJLK_00514</name>
    <name evidence="4" type="ORF">CEK71_08900</name>
</gene>
<feature type="compositionally biased region" description="Basic and acidic residues" evidence="1">
    <location>
        <begin position="201"/>
        <end position="226"/>
    </location>
</feature>
<reference evidence="4 6" key="1">
    <citation type="submission" date="2017-06" db="EMBL/GenBank/DDBJ databases">
        <title>Genome Sequencing of the methanotroph Methylovulum psychrotolerants str. HV10-M2 isolated from a high-altitude environment.</title>
        <authorList>
            <person name="Mateos-Rivera A."/>
        </authorList>
    </citation>
    <scope>NUCLEOTIDE SEQUENCE [LARGE SCALE GENOMIC DNA]</scope>
    <source>
        <strain evidence="4 6">HV10_M2</strain>
    </source>
</reference>
<dbReference type="Proteomes" id="UP000237423">
    <property type="component" value="Unassembled WGS sequence"/>
</dbReference>
<accession>A0A1Z4BY60</accession>
<organism evidence="4 6">
    <name type="scientific">Methylovulum psychrotolerans</name>
    <dbReference type="NCBI Taxonomy" id="1704499"/>
    <lineage>
        <taxon>Bacteria</taxon>
        <taxon>Pseudomonadati</taxon>
        <taxon>Pseudomonadota</taxon>
        <taxon>Gammaproteobacteria</taxon>
        <taxon>Methylococcales</taxon>
        <taxon>Methylococcaceae</taxon>
        <taxon>Methylovulum</taxon>
    </lineage>
</organism>
<sequence length="226" mass="23968">MYNFLSFQVHGGADHGDSGGLADGLVSLLGFIEGLTAQSPSGMFTTLLPGLSAMANIHPMLVHFPIAFLVAFFMIDSIATLAKKPTWRMAATWFLYLGTVAAGFTVMAGFIAADSVPHGDNVHAIMERHEHFGVWVLALASILSIWRNQAGVALRGAANGLFLFASGVLCLLLALGADLGGLMVYHYGVAVAAVPVTETATAHHHDHAGQDQDHHEDGHGHDEHPQ</sequence>
<feature type="transmembrane region" description="Helical" evidence="2">
    <location>
        <begin position="60"/>
        <end position="81"/>
    </location>
</feature>
<keyword evidence="2" id="KW-0812">Transmembrane</keyword>
<dbReference type="RefSeq" id="WP_088619064.1">
    <property type="nucleotide sequence ID" value="NZ_CP022129.1"/>
</dbReference>